<sequence length="257" mass="29160">MTTDWVTLWPNDQLFLSDTYQLVWFDETRDKVEHKHFSYQASNDLLSIPKSFLSFVDNRLPMCINHKGAVYIKVGTGGDAYYQKFGDLDVSKFNDDFLPQDAHFVFNNVVIGDNDDVSKTEELASLKKKNEVLQSEVVTSREHSDAIISKLKLDLVQSKMNYFVKVEPGLVLGYGKAGGELTRTIVSIVKTNLVVLGERYVRDSHAWKQMGVLHNIKSGSRYVAYTFVEESGVMYITFSIGKLRDMSVEELLSSVAF</sequence>
<reference evidence="1" key="1">
    <citation type="journal article" date="2016" name="Arch. Virol.">
        <title>Molecular characterization of a new tobacco rattle virus (TRV) RNA2 and identification of different TRV RNA1/RNA2 pairings in various potato-growing areas in Germany.</title>
        <authorList>
            <person name="Koenig R."/>
            <person name="Hilbrich I."/>
            <person name="Lindner K."/>
        </authorList>
    </citation>
    <scope>NUCLEOTIDE SEQUENCE</scope>
    <source>
        <strain evidence="1">MPA</strain>
    </source>
</reference>
<dbReference type="Pfam" id="PF05271">
    <property type="entry name" value="Tobravirus_2B"/>
    <property type="match status" value="1"/>
</dbReference>
<evidence type="ECO:0000313" key="1">
    <source>
        <dbReference type="EMBL" id="ALV82100.1"/>
    </source>
</evidence>
<accession>A0A0U3SH95</accession>
<name>A0A0U3SH95_9VIRU</name>
<organism evidence="1">
    <name type="scientific">Tobacco rattle virus</name>
    <dbReference type="NCBI Taxonomy" id="12295"/>
    <lineage>
        <taxon>Viruses</taxon>
        <taxon>Riboviria</taxon>
        <taxon>Orthornavirae</taxon>
        <taxon>Kitrinoviricota</taxon>
        <taxon>Alsuviricetes</taxon>
        <taxon>Martellivirales</taxon>
        <taxon>Virgaviridae</taxon>
        <taxon>Tobravirus</taxon>
        <taxon>Tobravirus tabaci</taxon>
    </lineage>
</organism>
<dbReference type="EMBL" id="KT033408">
    <property type="protein sequence ID" value="ALV82100.1"/>
    <property type="molecule type" value="Genomic_RNA"/>
</dbReference>
<dbReference type="InterPro" id="IPR007935">
    <property type="entry name" value="Tobravirus_2B"/>
</dbReference>
<proteinExistence type="predicted"/>
<protein>
    <submittedName>
        <fullName evidence="1">2b protein</fullName>
    </submittedName>
</protein>